<accession>A0A381NNR6</accession>
<dbReference type="InterPro" id="IPR023631">
    <property type="entry name" value="Amidase_dom"/>
</dbReference>
<name>A0A381NNR6_9ZZZZ</name>
<reference evidence="2" key="1">
    <citation type="submission" date="2018-05" db="EMBL/GenBank/DDBJ databases">
        <authorList>
            <person name="Lanie J.A."/>
            <person name="Ng W.-L."/>
            <person name="Kazmierczak K.M."/>
            <person name="Andrzejewski T.M."/>
            <person name="Davidsen T.M."/>
            <person name="Wayne K.J."/>
            <person name="Tettelin H."/>
            <person name="Glass J.I."/>
            <person name="Rusch D."/>
            <person name="Podicherti R."/>
            <person name="Tsui H.-C.T."/>
            <person name="Winkler M.E."/>
        </authorList>
    </citation>
    <scope>NUCLEOTIDE SEQUENCE</scope>
</reference>
<dbReference type="SUPFAM" id="SSF75304">
    <property type="entry name" value="Amidase signature (AS) enzymes"/>
    <property type="match status" value="1"/>
</dbReference>
<dbReference type="Pfam" id="PF01425">
    <property type="entry name" value="Amidase"/>
    <property type="match status" value="1"/>
</dbReference>
<dbReference type="InterPro" id="IPR020556">
    <property type="entry name" value="Amidase_CS"/>
</dbReference>
<evidence type="ECO:0000259" key="1">
    <source>
        <dbReference type="Pfam" id="PF01425"/>
    </source>
</evidence>
<dbReference type="InterPro" id="IPR000120">
    <property type="entry name" value="Amidase"/>
</dbReference>
<evidence type="ECO:0000313" key="2">
    <source>
        <dbReference type="EMBL" id="SUZ55183.1"/>
    </source>
</evidence>
<dbReference type="PANTHER" id="PTHR11895">
    <property type="entry name" value="TRANSAMIDASE"/>
    <property type="match status" value="1"/>
</dbReference>
<proteinExistence type="predicted"/>
<dbReference type="GO" id="GO:0003824">
    <property type="term" value="F:catalytic activity"/>
    <property type="evidence" value="ECO:0007669"/>
    <property type="project" value="InterPro"/>
</dbReference>
<dbReference type="PROSITE" id="PS00571">
    <property type="entry name" value="AMIDASES"/>
    <property type="match status" value="1"/>
</dbReference>
<dbReference type="PANTHER" id="PTHR11895:SF7">
    <property type="entry name" value="GLUTAMYL-TRNA(GLN) AMIDOTRANSFERASE SUBUNIT A, MITOCHONDRIAL"/>
    <property type="match status" value="1"/>
</dbReference>
<dbReference type="InterPro" id="IPR036928">
    <property type="entry name" value="AS_sf"/>
</dbReference>
<sequence length="431" mass="47475">MNRTDAFNPSLNAYLERLDEVAIQQAKEAEKIFRNPTTVIPLLCGIPISIKDTFELAGSVTTYGSAFFRENHTAKDHDLVRCLRASGAVFTGKTNTPEFAQSATTENRLADDARNPWDISRTPGGSSGGAAASVAAGLATAAIGADGGGSIRIPASFTGLFGFKPTYGLCRYKKGLKAMSDFIAPGPLTRCVGDARIILEVLTDCRYSHQSLNDKRLRVAWCPLPGKNPVDPQVAKLVEEAVEKMALLGHEINEIEIPLEGWNKAFDTLVLSEEYRERGYLLKKAPQLLTDYELKSLEAGHKITAENVENARKAHREYRQKFQEFFNNFDVIVAPVTATTAFPIGQRPLKIDGQQVKWLWGAFPFTAPFNVSGNPAVSIPCGISECLPVGLQLVGRWNAEELLLNLCEDLEEALAFDDRLVRQKWTQKSEE</sequence>
<protein>
    <recommendedName>
        <fullName evidence="1">Amidase domain-containing protein</fullName>
    </recommendedName>
</protein>
<dbReference type="Gene3D" id="3.90.1300.10">
    <property type="entry name" value="Amidase signature (AS) domain"/>
    <property type="match status" value="1"/>
</dbReference>
<dbReference type="EMBL" id="UINC01000432">
    <property type="protein sequence ID" value="SUZ55183.1"/>
    <property type="molecule type" value="Genomic_DNA"/>
</dbReference>
<feature type="domain" description="Amidase" evidence="1">
    <location>
        <begin position="2"/>
        <end position="404"/>
    </location>
</feature>
<gene>
    <name evidence="2" type="ORF">METZ01_LOCUS8037</name>
</gene>
<dbReference type="AlphaFoldDB" id="A0A381NNR6"/>
<organism evidence="2">
    <name type="scientific">marine metagenome</name>
    <dbReference type="NCBI Taxonomy" id="408172"/>
    <lineage>
        <taxon>unclassified sequences</taxon>
        <taxon>metagenomes</taxon>
        <taxon>ecological metagenomes</taxon>
    </lineage>
</organism>